<feature type="domain" description="DUF7344" evidence="2">
    <location>
        <begin position="32"/>
        <end position="105"/>
    </location>
</feature>
<dbReference type="GeneID" id="39857811"/>
<evidence type="ECO:0000313" key="3">
    <source>
        <dbReference type="EMBL" id="QCC47421.1"/>
    </source>
</evidence>
<reference evidence="3 6" key="2">
    <citation type="journal article" date="2019" name="Nat. Commun.">
        <title>A new type of DNA phosphorothioation-based antiviral system in archaea.</title>
        <authorList>
            <person name="Xiong L."/>
            <person name="Liu S."/>
            <person name="Chen S."/>
            <person name="Xiao Y."/>
            <person name="Zhu B."/>
            <person name="Gao Y."/>
            <person name="Zhang Y."/>
            <person name="Chen B."/>
            <person name="Luo J."/>
            <person name="Deng Z."/>
            <person name="Chen X."/>
            <person name="Wang L."/>
            <person name="Chen S."/>
        </authorList>
    </citation>
    <scope>NUCLEOTIDE SEQUENCE [LARGE SCALE GENOMIC DNA]</scope>
    <source>
        <strain evidence="3 6">CGMCC 1.10331</strain>
    </source>
</reference>
<proteinExistence type="predicted"/>
<feature type="region of interest" description="Disordered" evidence="1">
    <location>
        <begin position="1"/>
        <end position="29"/>
    </location>
</feature>
<dbReference type="Proteomes" id="UP000296733">
    <property type="component" value="Chromosome"/>
</dbReference>
<dbReference type="OrthoDB" id="247722at2157"/>
<dbReference type="RefSeq" id="WP_103989978.1">
    <property type="nucleotide sequence ID" value="NZ_CP031311.1"/>
</dbReference>
<organism evidence="4 5">
    <name type="scientific">Halobellus limi</name>
    <dbReference type="NCBI Taxonomy" id="699433"/>
    <lineage>
        <taxon>Archaea</taxon>
        <taxon>Methanobacteriati</taxon>
        <taxon>Methanobacteriota</taxon>
        <taxon>Stenosarchaea group</taxon>
        <taxon>Halobacteria</taxon>
        <taxon>Halobacteriales</taxon>
        <taxon>Haloferacaceae</taxon>
        <taxon>Halobellus</taxon>
    </lineage>
</organism>
<evidence type="ECO:0000313" key="5">
    <source>
        <dbReference type="Proteomes" id="UP000236740"/>
    </source>
</evidence>
<protein>
    <submittedName>
        <fullName evidence="3">ArsR family transcriptional regulator</fullName>
    </submittedName>
</protein>
<keyword evidence="5" id="KW-1185">Reference proteome</keyword>
<sequence>MGDSRDESVPFDRSSGIEKPQQLRNDQVYRGLGSTRRRRLLHVLRERQECTVDELAGALAQWDDAGGERSTDEQKRVQIKLVHTDLPLLAEAGIVGYDRESEIVRSEPLHPLLDAVISRSVDPDTAP</sequence>
<feature type="compositionally biased region" description="Basic and acidic residues" evidence="1">
    <location>
        <begin position="1"/>
        <end position="10"/>
    </location>
</feature>
<reference evidence="4 5" key="1">
    <citation type="submission" date="2016-10" db="EMBL/GenBank/DDBJ databases">
        <authorList>
            <person name="de Groot N.N."/>
        </authorList>
    </citation>
    <scope>NUCLEOTIDE SEQUENCE [LARGE SCALE GENOMIC DNA]</scope>
    <source>
        <strain evidence="4 5">CGMCC 1.10331</strain>
    </source>
</reference>
<evidence type="ECO:0000313" key="6">
    <source>
        <dbReference type="Proteomes" id="UP000296733"/>
    </source>
</evidence>
<accession>A0A1H5T4Q3</accession>
<dbReference type="AlphaFoldDB" id="A0A1H5T4Q3"/>
<dbReference type="KEGG" id="hlm:DV707_06955"/>
<evidence type="ECO:0000256" key="1">
    <source>
        <dbReference type="SAM" id="MobiDB-lite"/>
    </source>
</evidence>
<name>A0A1H5T4Q3_9EURY</name>
<dbReference type="InterPro" id="IPR036388">
    <property type="entry name" value="WH-like_DNA-bd_sf"/>
</dbReference>
<evidence type="ECO:0000313" key="4">
    <source>
        <dbReference type="EMBL" id="SEF57138.1"/>
    </source>
</evidence>
<dbReference type="Pfam" id="PF24035">
    <property type="entry name" value="DUF7344"/>
    <property type="match status" value="1"/>
</dbReference>
<dbReference type="Gene3D" id="1.10.10.10">
    <property type="entry name" value="Winged helix-like DNA-binding domain superfamily/Winged helix DNA-binding domain"/>
    <property type="match status" value="1"/>
</dbReference>
<dbReference type="EMBL" id="FNVN01000001">
    <property type="protein sequence ID" value="SEF57138.1"/>
    <property type="molecule type" value="Genomic_DNA"/>
</dbReference>
<evidence type="ECO:0000259" key="2">
    <source>
        <dbReference type="Pfam" id="PF24035"/>
    </source>
</evidence>
<gene>
    <name evidence="3" type="ORF">DV707_06955</name>
    <name evidence="4" type="ORF">SAMN04488133_0157</name>
</gene>
<dbReference type="EMBL" id="CP031311">
    <property type="protein sequence ID" value="QCC47421.1"/>
    <property type="molecule type" value="Genomic_DNA"/>
</dbReference>
<dbReference type="InterPro" id="IPR055768">
    <property type="entry name" value="DUF7344"/>
</dbReference>
<dbReference type="Proteomes" id="UP000236740">
    <property type="component" value="Unassembled WGS sequence"/>
</dbReference>